<proteinExistence type="predicted"/>
<dbReference type="GO" id="GO:0005096">
    <property type="term" value="F:GTPase activator activity"/>
    <property type="evidence" value="ECO:0007669"/>
    <property type="project" value="TreeGrafter"/>
</dbReference>
<feature type="region of interest" description="Disordered" evidence="2">
    <location>
        <begin position="809"/>
        <end position="833"/>
    </location>
</feature>
<evidence type="ECO:0000256" key="2">
    <source>
        <dbReference type="SAM" id="MobiDB-lite"/>
    </source>
</evidence>
<name>A0A448YLZ8_BRENA</name>
<dbReference type="Pfam" id="PF00620">
    <property type="entry name" value="RhoGAP"/>
    <property type="match status" value="1"/>
</dbReference>
<feature type="compositionally biased region" description="Low complexity" evidence="2">
    <location>
        <begin position="171"/>
        <end position="180"/>
    </location>
</feature>
<keyword evidence="5" id="KW-1185">Reference proteome</keyword>
<feature type="compositionally biased region" description="Pro residues" evidence="2">
    <location>
        <begin position="362"/>
        <end position="371"/>
    </location>
</feature>
<dbReference type="PROSITE" id="PS50238">
    <property type="entry name" value="RHOGAP"/>
    <property type="match status" value="1"/>
</dbReference>
<dbReference type="AlphaFoldDB" id="A0A448YLZ8"/>
<dbReference type="SUPFAM" id="SSF48350">
    <property type="entry name" value="GTPase activation domain, GAP"/>
    <property type="match status" value="1"/>
</dbReference>
<dbReference type="GO" id="GO:0007264">
    <property type="term" value="P:small GTPase-mediated signal transduction"/>
    <property type="evidence" value="ECO:0007669"/>
    <property type="project" value="TreeGrafter"/>
</dbReference>
<dbReference type="InParanoid" id="A0A448YLZ8"/>
<dbReference type="Gene3D" id="1.10.555.10">
    <property type="entry name" value="Rho GTPase activation protein"/>
    <property type="match status" value="1"/>
</dbReference>
<protein>
    <submittedName>
        <fullName evidence="4">DEKNAAC102891</fullName>
    </submittedName>
</protein>
<evidence type="ECO:0000259" key="3">
    <source>
        <dbReference type="PROSITE" id="PS50238"/>
    </source>
</evidence>
<dbReference type="GO" id="GO:0005737">
    <property type="term" value="C:cytoplasm"/>
    <property type="evidence" value="ECO:0007669"/>
    <property type="project" value="TreeGrafter"/>
</dbReference>
<feature type="compositionally biased region" description="Low complexity" evidence="2">
    <location>
        <begin position="809"/>
        <end position="832"/>
    </location>
</feature>
<feature type="compositionally biased region" description="Low complexity" evidence="2">
    <location>
        <begin position="734"/>
        <end position="746"/>
    </location>
</feature>
<feature type="compositionally biased region" description="Low complexity" evidence="2">
    <location>
        <begin position="237"/>
        <end position="251"/>
    </location>
</feature>
<gene>
    <name evidence="4" type="ORF">BRENAR_LOCUS2662</name>
</gene>
<feature type="region of interest" description="Disordered" evidence="2">
    <location>
        <begin position="223"/>
        <end position="468"/>
    </location>
</feature>
<feature type="region of interest" description="Disordered" evidence="2">
    <location>
        <begin position="122"/>
        <end position="150"/>
    </location>
</feature>
<feature type="region of interest" description="Disordered" evidence="2">
    <location>
        <begin position="1"/>
        <end position="20"/>
    </location>
</feature>
<feature type="compositionally biased region" description="Low complexity" evidence="2">
    <location>
        <begin position="372"/>
        <end position="381"/>
    </location>
</feature>
<feature type="region of interest" description="Disordered" evidence="2">
    <location>
        <begin position="734"/>
        <end position="768"/>
    </location>
</feature>
<organism evidence="4 5">
    <name type="scientific">Brettanomyces naardenensis</name>
    <name type="common">Yeast</name>
    <dbReference type="NCBI Taxonomy" id="13370"/>
    <lineage>
        <taxon>Eukaryota</taxon>
        <taxon>Fungi</taxon>
        <taxon>Dikarya</taxon>
        <taxon>Ascomycota</taxon>
        <taxon>Saccharomycotina</taxon>
        <taxon>Pichiomycetes</taxon>
        <taxon>Pichiales</taxon>
        <taxon>Pichiaceae</taxon>
        <taxon>Brettanomyces</taxon>
    </lineage>
</organism>
<feature type="compositionally biased region" description="Basic and acidic residues" evidence="2">
    <location>
        <begin position="325"/>
        <end position="339"/>
    </location>
</feature>
<feature type="region of interest" description="Disordered" evidence="2">
    <location>
        <begin position="171"/>
        <end position="194"/>
    </location>
</feature>
<sequence length="1096" mass="121379">MTAVDSISGLSSKLSTSHDSLTGTASVIADYSSDDITTGDEMEVGSVHEVVKLPIQEFKVEEKRNRDNDRHGSLSIDRVLSLEAENSELKGRIEQLLKELGRKDAEIFRLKSKCGEVVVQREGGASEDQADTLSNSSSPPSPVLPERSEGRTVIRNSVASAVSAMSATSSHYSVSSVGRSPANLVTYPLTPPNREAAGISRVQEVQEPQDRVSHVLLGEMLLGSSPRYSSPAKSPPVSRTSSISRKSSVSKNAMASSGTLTFHSTNSPLRRSLDLNAETADSFEFEESRDREKQDRPERNHRQKQQQQQQQQHEEEQPQPPPQQDKLERHGTRRSERRSSGSSSHPPPQPTHIPPHLAVPNLAPPLPPLSPLTPQSSSSQPPISPLPTPDNLVSSPFVSPSGKSPALRRDSAVRSALVRNSPSPTRRPSHPPVPQLATRAVQQEPDLMPPPRHIPKHKKQERPAVPRANGLSINTTNALEAPAISIPRDDSSTSVLSSGSGQYDYLRNSIDTTVISVYSVVDPNALLSSHKLDDFMIRFLVNSSELAKELKPLYMVKRKYSEFLAMDSEIRQTVRLPQLPDRSHFLRIDPINWDTQKSIIRMYVTQLCSIMRQNKDSPIWRTFTSFFTPDDDGDVSKHCGFFVPAGSRGLKKSPRLVRLEYDTIEHLIRIEDDHSKGPEVLSVGDIVVTRDGQVLTLSKRRKRTFKSNRHWTLYCESVQDADDWYNELTTAAAENAEGSESASEAPSPRRGNLPLLKNAGGSSSTIIPSPVMENPKWFGFRLGKDALHLTHSVSSNSSNVAATVDYAASSSSFPSPQSKNSNAASMSSVNSNRGRFSRSAENLMGNENVLDFKAVPYEGTLSTSPSSSVRASPSKLADAGAGIFKQIDETPKYFGSTLQSAYDSCPKYRISGRAVPSIVYRCITYLDEKNAVLNEGIFRLNGMMTEVNMIQRLFNESSDCDFAELSSRPDVHSIATLLKRFLRTLKVTIIPEQEAKTLLQLTMSTEYSETVPKFRQVLFSLPQLNYDVLYVLFRYFREVLKFKDVNKMSVGAISVLMAPNLTPFDGAKEICAELLINYAYYFEDGRILSEEERERV</sequence>
<evidence type="ECO:0000313" key="5">
    <source>
        <dbReference type="Proteomes" id="UP000290900"/>
    </source>
</evidence>
<feature type="compositionally biased region" description="Basic and acidic residues" evidence="2">
    <location>
        <begin position="286"/>
        <end position="300"/>
    </location>
</feature>
<dbReference type="InterPro" id="IPR008936">
    <property type="entry name" value="Rho_GTPase_activation_prot"/>
</dbReference>
<feature type="coiled-coil region" evidence="1">
    <location>
        <begin position="79"/>
        <end position="106"/>
    </location>
</feature>
<dbReference type="SUPFAM" id="SSF64268">
    <property type="entry name" value="PX domain"/>
    <property type="match status" value="1"/>
</dbReference>
<dbReference type="FunCoup" id="A0A448YLZ8">
    <property type="interactions" value="175"/>
</dbReference>
<feature type="compositionally biased region" description="Polar residues" evidence="2">
    <location>
        <begin position="253"/>
        <end position="269"/>
    </location>
</feature>
<dbReference type="InterPro" id="IPR036871">
    <property type="entry name" value="PX_dom_sf"/>
</dbReference>
<dbReference type="Proteomes" id="UP000290900">
    <property type="component" value="Unassembled WGS sequence"/>
</dbReference>
<dbReference type="EMBL" id="CAACVR010000014">
    <property type="protein sequence ID" value="VEU21930.1"/>
    <property type="molecule type" value="Genomic_DNA"/>
</dbReference>
<dbReference type="CDD" id="cd06093">
    <property type="entry name" value="PX_domain"/>
    <property type="match status" value="1"/>
</dbReference>
<dbReference type="PANTHER" id="PTHR45808">
    <property type="entry name" value="RHO GTPASE-ACTIVATING PROTEIN 68F"/>
    <property type="match status" value="1"/>
</dbReference>
<dbReference type="Gene3D" id="3.30.1520.10">
    <property type="entry name" value="Phox-like domain"/>
    <property type="match status" value="1"/>
</dbReference>
<dbReference type="GO" id="GO:0035091">
    <property type="term" value="F:phosphatidylinositol binding"/>
    <property type="evidence" value="ECO:0007669"/>
    <property type="project" value="InterPro"/>
</dbReference>
<evidence type="ECO:0000313" key="4">
    <source>
        <dbReference type="EMBL" id="VEU21930.1"/>
    </source>
</evidence>
<dbReference type="OrthoDB" id="185175at2759"/>
<feature type="compositionally biased region" description="Polar residues" evidence="2">
    <location>
        <begin position="391"/>
        <end position="402"/>
    </location>
</feature>
<keyword evidence="1" id="KW-0175">Coiled coil</keyword>
<evidence type="ECO:0000256" key="1">
    <source>
        <dbReference type="SAM" id="Coils"/>
    </source>
</evidence>
<dbReference type="InterPro" id="IPR000198">
    <property type="entry name" value="RhoGAP_dom"/>
</dbReference>
<dbReference type="STRING" id="13370.A0A448YLZ8"/>
<feature type="domain" description="Rho-GAP" evidence="3">
    <location>
        <begin position="896"/>
        <end position="1096"/>
    </location>
</feature>
<dbReference type="PANTHER" id="PTHR45808:SF2">
    <property type="entry name" value="RHO GTPASE-ACTIVATING PROTEIN 68F"/>
    <property type="match status" value="1"/>
</dbReference>
<reference evidence="4 5" key="1">
    <citation type="submission" date="2018-12" db="EMBL/GenBank/DDBJ databases">
        <authorList>
            <person name="Tiukova I."/>
            <person name="Dainat J."/>
        </authorList>
    </citation>
    <scope>NUCLEOTIDE SEQUENCE [LARGE SCALE GENOMIC DNA]</scope>
</reference>
<dbReference type="SMART" id="SM00324">
    <property type="entry name" value="RhoGAP"/>
    <property type="match status" value="1"/>
</dbReference>
<accession>A0A448YLZ8</accession>